<protein>
    <submittedName>
        <fullName evidence="1">Uncharacterized protein</fullName>
    </submittedName>
</protein>
<proteinExistence type="predicted"/>
<dbReference type="EMBL" id="JAGGLQ010000009">
    <property type="protein sequence ID" value="MBP2038641.1"/>
    <property type="molecule type" value="Genomic_DNA"/>
</dbReference>
<dbReference type="Proteomes" id="UP001519310">
    <property type="component" value="Unassembled WGS sequence"/>
</dbReference>
<gene>
    <name evidence="1" type="ORF">J2Z77_004454</name>
</gene>
<accession>A0ABS4L981</accession>
<dbReference type="RefSeq" id="WP_189970927.1">
    <property type="nucleotide sequence ID" value="NZ_BMVL01000007.1"/>
</dbReference>
<organism evidence="1 2">
    <name type="scientific">Streptomyces avidinii</name>
    <dbReference type="NCBI Taxonomy" id="1895"/>
    <lineage>
        <taxon>Bacteria</taxon>
        <taxon>Bacillati</taxon>
        <taxon>Actinomycetota</taxon>
        <taxon>Actinomycetes</taxon>
        <taxon>Kitasatosporales</taxon>
        <taxon>Streptomycetaceae</taxon>
        <taxon>Streptomyces</taxon>
    </lineage>
</organism>
<sequence length="191" mass="21611">MPTRPIRAATWEAALLRLLEDVYTFVWSGPRLHEDWAEDVRAVMERSVADPRGWSVLEWQIDKVGRESGYPFHPFRALNAEDLRSGLRPITAGAAVELLASFAQEWWFEGSPVRFREDRDMVLADARTVLDRFGPDAAFWTSSLLARTCDAPDFLARDLEGGHPFTDLMMDLGLIAVSADEVGVFWSFNAH</sequence>
<evidence type="ECO:0000313" key="2">
    <source>
        <dbReference type="Proteomes" id="UP001519310"/>
    </source>
</evidence>
<reference evidence="1 2" key="1">
    <citation type="submission" date="2021-03" db="EMBL/GenBank/DDBJ databases">
        <title>Genomic Encyclopedia of Type Strains, Phase IV (KMG-IV): sequencing the most valuable type-strain genomes for metagenomic binning, comparative biology and taxonomic classification.</title>
        <authorList>
            <person name="Goeker M."/>
        </authorList>
    </citation>
    <scope>NUCLEOTIDE SEQUENCE [LARGE SCALE GENOMIC DNA]</scope>
    <source>
        <strain evidence="1 2">DSM 40526</strain>
    </source>
</reference>
<comment type="caution">
    <text evidence="1">The sequence shown here is derived from an EMBL/GenBank/DDBJ whole genome shotgun (WGS) entry which is preliminary data.</text>
</comment>
<name>A0ABS4L981_STRAV</name>
<evidence type="ECO:0000313" key="1">
    <source>
        <dbReference type="EMBL" id="MBP2038641.1"/>
    </source>
</evidence>
<keyword evidence="2" id="KW-1185">Reference proteome</keyword>